<accession>A0AAW4PSH1</accession>
<keyword evidence="2" id="KW-0472">Membrane</keyword>
<feature type="region of interest" description="Disordered" evidence="1">
    <location>
        <begin position="181"/>
        <end position="207"/>
    </location>
</feature>
<evidence type="ECO:0000256" key="2">
    <source>
        <dbReference type="SAM" id="Phobius"/>
    </source>
</evidence>
<dbReference type="RefSeq" id="WP_220618611.1">
    <property type="nucleotide sequence ID" value="NZ_RKLR01000003.1"/>
</dbReference>
<gene>
    <name evidence="3" type="ORF">EGH21_11515</name>
</gene>
<evidence type="ECO:0000313" key="3">
    <source>
        <dbReference type="EMBL" id="MBX0323656.1"/>
    </source>
</evidence>
<dbReference type="EMBL" id="RKLR01000003">
    <property type="protein sequence ID" value="MBX0323656.1"/>
    <property type="molecule type" value="Genomic_DNA"/>
</dbReference>
<sequence length="207" mass="20972">MADRSEAGEPTCPACGAPLETLTDECSSCGERLFTDEQLTRLDEQMAAAFAHERDGAPGWAVALTGLALGVAIAPLVVYTAVIAVGGLSLAVLVGLALAGWLLPAAYLGRFPTPSAALARGLYLVVAGVGAVLVALAYDASTGGTSLVTQRTGLVATLLAIPAIVAVLLARRVAARAARQARGEPGPFHERAGIEPADDGDESDDAP</sequence>
<evidence type="ECO:0000256" key="1">
    <source>
        <dbReference type="SAM" id="MobiDB-lite"/>
    </source>
</evidence>
<comment type="caution">
    <text evidence="3">The sequence shown here is derived from an EMBL/GenBank/DDBJ whole genome shotgun (WGS) entry which is preliminary data.</text>
</comment>
<evidence type="ECO:0000313" key="4">
    <source>
        <dbReference type="Proteomes" id="UP001430377"/>
    </source>
</evidence>
<keyword evidence="2" id="KW-1133">Transmembrane helix</keyword>
<organism evidence="3 4">
    <name type="scientific">Haloarcula rubra</name>
    <dbReference type="NCBI Taxonomy" id="2487747"/>
    <lineage>
        <taxon>Archaea</taxon>
        <taxon>Methanobacteriati</taxon>
        <taxon>Methanobacteriota</taxon>
        <taxon>Stenosarchaea group</taxon>
        <taxon>Halobacteria</taxon>
        <taxon>Halobacteriales</taxon>
        <taxon>Haloarculaceae</taxon>
        <taxon>Haloarcula</taxon>
    </lineage>
</organism>
<feature type="transmembrane region" description="Helical" evidence="2">
    <location>
        <begin position="152"/>
        <end position="170"/>
    </location>
</feature>
<proteinExistence type="predicted"/>
<feature type="transmembrane region" description="Helical" evidence="2">
    <location>
        <begin position="88"/>
        <end position="109"/>
    </location>
</feature>
<dbReference type="AlphaFoldDB" id="A0AAW4PSH1"/>
<keyword evidence="4" id="KW-1185">Reference proteome</keyword>
<feature type="transmembrane region" description="Helical" evidence="2">
    <location>
        <begin position="60"/>
        <end position="82"/>
    </location>
</feature>
<feature type="compositionally biased region" description="Acidic residues" evidence="1">
    <location>
        <begin position="196"/>
        <end position="207"/>
    </location>
</feature>
<feature type="transmembrane region" description="Helical" evidence="2">
    <location>
        <begin position="121"/>
        <end position="140"/>
    </location>
</feature>
<protein>
    <submittedName>
        <fullName evidence="3">Zinc ribbon domain-containing protein</fullName>
    </submittedName>
</protein>
<dbReference type="Proteomes" id="UP001430377">
    <property type="component" value="Unassembled WGS sequence"/>
</dbReference>
<name>A0AAW4PSH1_9EURY</name>
<reference evidence="3 4" key="1">
    <citation type="submission" date="2021-06" db="EMBL/GenBank/DDBJ databases">
        <title>Halomicroarcula sp. a new haloarchaeum isolated from saline soil.</title>
        <authorList>
            <person name="Duran-Viseras A."/>
            <person name="Sanchez-Porro C."/>
            <person name="Ventosa A."/>
        </authorList>
    </citation>
    <scope>NUCLEOTIDE SEQUENCE [LARGE SCALE GENOMIC DNA]</scope>
    <source>
        <strain evidence="3 4">F13</strain>
    </source>
</reference>
<keyword evidence="2" id="KW-0812">Transmembrane</keyword>